<dbReference type="AlphaFoldDB" id="A0A392WCC5"/>
<evidence type="ECO:0000313" key="1">
    <source>
        <dbReference type="EMBL" id="MCI97382.1"/>
    </source>
</evidence>
<accession>A0A392WCC5</accession>
<dbReference type="EMBL" id="LXQA011441739">
    <property type="protein sequence ID" value="MCI97382.1"/>
    <property type="molecule type" value="Genomic_DNA"/>
</dbReference>
<evidence type="ECO:0000313" key="2">
    <source>
        <dbReference type="Proteomes" id="UP000265520"/>
    </source>
</evidence>
<proteinExistence type="predicted"/>
<sequence length="32" mass="3493">MASESQGAHRSKTLHGIKGQMVIDGFNIRCYG</sequence>
<protein>
    <submittedName>
        <fullName evidence="1">Uncharacterized protein</fullName>
    </submittedName>
</protein>
<keyword evidence="2" id="KW-1185">Reference proteome</keyword>
<reference evidence="1 2" key="1">
    <citation type="journal article" date="2018" name="Front. Plant Sci.">
        <title>Red Clover (Trifolium pratense) and Zigzag Clover (T. medium) - A Picture of Genomic Similarities and Differences.</title>
        <authorList>
            <person name="Dluhosova J."/>
            <person name="Istvanek J."/>
            <person name="Nedelnik J."/>
            <person name="Repkova J."/>
        </authorList>
    </citation>
    <scope>NUCLEOTIDE SEQUENCE [LARGE SCALE GENOMIC DNA]</scope>
    <source>
        <strain evidence="2">cv. 10/8</strain>
        <tissue evidence="1">Leaf</tissue>
    </source>
</reference>
<comment type="caution">
    <text evidence="1">The sequence shown here is derived from an EMBL/GenBank/DDBJ whole genome shotgun (WGS) entry which is preliminary data.</text>
</comment>
<organism evidence="1 2">
    <name type="scientific">Trifolium medium</name>
    <dbReference type="NCBI Taxonomy" id="97028"/>
    <lineage>
        <taxon>Eukaryota</taxon>
        <taxon>Viridiplantae</taxon>
        <taxon>Streptophyta</taxon>
        <taxon>Embryophyta</taxon>
        <taxon>Tracheophyta</taxon>
        <taxon>Spermatophyta</taxon>
        <taxon>Magnoliopsida</taxon>
        <taxon>eudicotyledons</taxon>
        <taxon>Gunneridae</taxon>
        <taxon>Pentapetalae</taxon>
        <taxon>rosids</taxon>
        <taxon>fabids</taxon>
        <taxon>Fabales</taxon>
        <taxon>Fabaceae</taxon>
        <taxon>Papilionoideae</taxon>
        <taxon>50 kb inversion clade</taxon>
        <taxon>NPAAA clade</taxon>
        <taxon>Hologalegina</taxon>
        <taxon>IRL clade</taxon>
        <taxon>Trifolieae</taxon>
        <taxon>Trifolium</taxon>
    </lineage>
</organism>
<feature type="non-terminal residue" evidence="1">
    <location>
        <position position="32"/>
    </location>
</feature>
<dbReference type="Proteomes" id="UP000265520">
    <property type="component" value="Unassembled WGS sequence"/>
</dbReference>
<name>A0A392WCC5_9FABA</name>